<proteinExistence type="predicted"/>
<feature type="chain" id="PRO_5002802934" evidence="2">
    <location>
        <begin position="24"/>
        <end position="229"/>
    </location>
</feature>
<name>B4D7T2_9BACT</name>
<organism evidence="3 4">
    <name type="scientific">Chthoniobacter flavus Ellin428</name>
    <dbReference type="NCBI Taxonomy" id="497964"/>
    <lineage>
        <taxon>Bacteria</taxon>
        <taxon>Pseudomonadati</taxon>
        <taxon>Verrucomicrobiota</taxon>
        <taxon>Spartobacteria</taxon>
        <taxon>Chthoniobacterales</taxon>
        <taxon>Chthoniobacteraceae</taxon>
        <taxon>Chthoniobacter</taxon>
    </lineage>
</organism>
<dbReference type="PANTHER" id="PTHR47245">
    <property type="entry name" value="PEPTIDYLPROLYL ISOMERASE"/>
    <property type="match status" value="1"/>
</dbReference>
<feature type="signal peptide" evidence="2">
    <location>
        <begin position="1"/>
        <end position="23"/>
    </location>
</feature>
<dbReference type="PANTHER" id="PTHR47245:SF2">
    <property type="entry name" value="PEPTIDYL-PROLYL CIS-TRANS ISOMERASE HP_0175-RELATED"/>
    <property type="match status" value="1"/>
</dbReference>
<dbReference type="InterPro" id="IPR050245">
    <property type="entry name" value="PrsA_foldase"/>
</dbReference>
<gene>
    <name evidence="3" type="ORF">CfE428DRAFT_4972</name>
</gene>
<dbReference type="AlphaFoldDB" id="B4D7T2"/>
<dbReference type="eggNOG" id="COG0760">
    <property type="taxonomic scope" value="Bacteria"/>
</dbReference>
<dbReference type="EMBL" id="ABVL01000019">
    <property type="protein sequence ID" value="EDY17455.1"/>
    <property type="molecule type" value="Genomic_DNA"/>
</dbReference>
<dbReference type="SUPFAM" id="SSF109998">
    <property type="entry name" value="Triger factor/SurA peptide-binding domain-like"/>
    <property type="match status" value="1"/>
</dbReference>
<dbReference type="STRING" id="497964.CfE428DRAFT_4972"/>
<keyword evidence="2" id="KW-0732">Signal</keyword>
<comment type="caution">
    <text evidence="3">The sequence shown here is derived from an EMBL/GenBank/DDBJ whole genome shotgun (WGS) entry which is preliminary data.</text>
</comment>
<dbReference type="InterPro" id="IPR027304">
    <property type="entry name" value="Trigger_fact/SurA_dom_sf"/>
</dbReference>
<sequence>MKLQGPLSIALSLCLAAPATILAADKKKPAAPAPTEAAPAAKPLTLPDTVATVDGAEIKKDELEKAFANLLAARKMSPDAIPAEQRLQGYRMVLDEIIIDKILAKKSADTKVTDEEVNAQWERIKGNFGSEAELKKQVEAAGETLDKVKKGLHDRLAEEHWIDSQVKDKVNVTDAEAEDFYKKHPEAFKTPEEVRASHILVKVDKDAKPEVVEEKKKGRPGDRRPREEG</sequence>
<dbReference type="Proteomes" id="UP000005824">
    <property type="component" value="Unassembled WGS sequence"/>
</dbReference>
<dbReference type="InParanoid" id="B4D7T2"/>
<feature type="region of interest" description="Disordered" evidence="1">
    <location>
        <begin position="199"/>
        <end position="229"/>
    </location>
</feature>
<dbReference type="Pfam" id="PF13624">
    <property type="entry name" value="SurA_N_3"/>
    <property type="match status" value="1"/>
</dbReference>
<evidence type="ECO:0000313" key="4">
    <source>
        <dbReference type="Proteomes" id="UP000005824"/>
    </source>
</evidence>
<keyword evidence="4" id="KW-1185">Reference proteome</keyword>
<evidence type="ECO:0000256" key="2">
    <source>
        <dbReference type="SAM" id="SignalP"/>
    </source>
</evidence>
<accession>B4D7T2</accession>
<dbReference type="RefSeq" id="WP_006982293.1">
    <property type="nucleotide sequence ID" value="NZ_ABVL01000019.1"/>
</dbReference>
<protein>
    <submittedName>
        <fullName evidence="3">SurA domain protein</fullName>
    </submittedName>
</protein>
<reference evidence="3 4" key="1">
    <citation type="journal article" date="2011" name="J. Bacteriol.">
        <title>Genome sequence of Chthoniobacter flavus Ellin428, an aerobic heterotrophic soil bacterium.</title>
        <authorList>
            <person name="Kant R."/>
            <person name="van Passel M.W."/>
            <person name="Palva A."/>
            <person name="Lucas S."/>
            <person name="Lapidus A."/>
            <person name="Glavina Del Rio T."/>
            <person name="Dalin E."/>
            <person name="Tice H."/>
            <person name="Bruce D."/>
            <person name="Goodwin L."/>
            <person name="Pitluck S."/>
            <person name="Larimer F.W."/>
            <person name="Land M.L."/>
            <person name="Hauser L."/>
            <person name="Sangwan P."/>
            <person name="de Vos W.M."/>
            <person name="Janssen P.H."/>
            <person name="Smidt H."/>
        </authorList>
    </citation>
    <scope>NUCLEOTIDE SEQUENCE [LARGE SCALE GENOMIC DNA]</scope>
    <source>
        <strain evidence="3 4">Ellin428</strain>
    </source>
</reference>
<dbReference type="Gene3D" id="1.10.4030.10">
    <property type="entry name" value="Porin chaperone SurA, peptide-binding domain"/>
    <property type="match status" value="1"/>
</dbReference>
<evidence type="ECO:0000313" key="3">
    <source>
        <dbReference type="EMBL" id="EDY17455.1"/>
    </source>
</evidence>
<evidence type="ECO:0000256" key="1">
    <source>
        <dbReference type="SAM" id="MobiDB-lite"/>
    </source>
</evidence>